<comment type="caution">
    <text evidence="2">The sequence shown here is derived from an EMBL/GenBank/DDBJ whole genome shotgun (WGS) entry which is preliminary data.</text>
</comment>
<dbReference type="AlphaFoldDB" id="A0AAN9ZGC9"/>
<dbReference type="InterPro" id="IPR029526">
    <property type="entry name" value="PGBD"/>
</dbReference>
<evidence type="ECO:0000259" key="1">
    <source>
        <dbReference type="Pfam" id="PF13843"/>
    </source>
</evidence>
<evidence type="ECO:0000313" key="3">
    <source>
        <dbReference type="Proteomes" id="UP001378592"/>
    </source>
</evidence>
<feature type="domain" description="PiggyBac transposable element-derived protein" evidence="1">
    <location>
        <begin position="6"/>
        <end position="115"/>
    </location>
</feature>
<protein>
    <recommendedName>
        <fullName evidence="1">PiggyBac transposable element-derived protein domain-containing protein</fullName>
    </recommendedName>
</protein>
<accession>A0AAN9ZGC9</accession>
<sequence>MGKKEMQKTQRGSYDSAQDNKNEITMVRWNDNNIVTIATNYGSVHPLHKAKRFSRKERKSIHVNQPDILMDYNKHMGGVDIHDNGVANYRIQIRGKKWWWPLFTNSLDSCMVNSWKLFNLLTPDKSMSQLDFKSYIARCLIRCESTEDVEYSGGSSRSSTVLDRIRFDGVGHIVVKSDNETRRRCKLCHSTTVYQCKKCNCYLHSKCFEEYHLKK</sequence>
<dbReference type="PANTHER" id="PTHR47272:SF2">
    <property type="entry name" value="PIGGYBAC TRANSPOSABLE ELEMENT-DERIVED PROTEIN 3-LIKE"/>
    <property type="match status" value="1"/>
</dbReference>
<organism evidence="2 3">
    <name type="scientific">Gryllus longicercus</name>
    <dbReference type="NCBI Taxonomy" id="2509291"/>
    <lineage>
        <taxon>Eukaryota</taxon>
        <taxon>Metazoa</taxon>
        <taxon>Ecdysozoa</taxon>
        <taxon>Arthropoda</taxon>
        <taxon>Hexapoda</taxon>
        <taxon>Insecta</taxon>
        <taxon>Pterygota</taxon>
        <taxon>Neoptera</taxon>
        <taxon>Polyneoptera</taxon>
        <taxon>Orthoptera</taxon>
        <taxon>Ensifera</taxon>
        <taxon>Gryllidea</taxon>
        <taxon>Grylloidea</taxon>
        <taxon>Gryllidae</taxon>
        <taxon>Gryllinae</taxon>
        <taxon>Gryllus</taxon>
    </lineage>
</organism>
<dbReference type="EMBL" id="JAZDUA010000025">
    <property type="protein sequence ID" value="KAK7872429.1"/>
    <property type="molecule type" value="Genomic_DNA"/>
</dbReference>
<dbReference type="Proteomes" id="UP001378592">
    <property type="component" value="Unassembled WGS sequence"/>
</dbReference>
<reference evidence="2 3" key="1">
    <citation type="submission" date="2024-03" db="EMBL/GenBank/DDBJ databases">
        <title>The genome assembly and annotation of the cricket Gryllus longicercus Weissman &amp; Gray.</title>
        <authorList>
            <person name="Szrajer S."/>
            <person name="Gray D."/>
            <person name="Ylla G."/>
        </authorList>
    </citation>
    <scope>NUCLEOTIDE SEQUENCE [LARGE SCALE GENOMIC DNA]</scope>
    <source>
        <strain evidence="2">DAG 2021-001</strain>
        <tissue evidence="2">Whole body minus gut</tissue>
    </source>
</reference>
<dbReference type="SUPFAM" id="SSF57889">
    <property type="entry name" value="Cysteine-rich domain"/>
    <property type="match status" value="1"/>
</dbReference>
<proteinExistence type="predicted"/>
<name>A0AAN9ZGC9_9ORTH</name>
<keyword evidence="3" id="KW-1185">Reference proteome</keyword>
<evidence type="ECO:0000313" key="2">
    <source>
        <dbReference type="EMBL" id="KAK7872429.1"/>
    </source>
</evidence>
<gene>
    <name evidence="2" type="ORF">R5R35_007032</name>
</gene>
<dbReference type="PANTHER" id="PTHR47272">
    <property type="entry name" value="DDE_TNP_1_7 DOMAIN-CONTAINING PROTEIN"/>
    <property type="match status" value="1"/>
</dbReference>
<dbReference type="InterPro" id="IPR046349">
    <property type="entry name" value="C1-like_sf"/>
</dbReference>
<dbReference type="Pfam" id="PF13843">
    <property type="entry name" value="DDE_Tnp_1_7"/>
    <property type="match status" value="1"/>
</dbReference>